<dbReference type="Proteomes" id="UP000051658">
    <property type="component" value="Unassembled WGS sequence"/>
</dbReference>
<organism evidence="1 2">
    <name type="scientific">Carnobacterium divergens DSM 20623</name>
    <dbReference type="NCBI Taxonomy" id="1449336"/>
    <lineage>
        <taxon>Bacteria</taxon>
        <taxon>Bacillati</taxon>
        <taxon>Bacillota</taxon>
        <taxon>Bacilli</taxon>
        <taxon>Lactobacillales</taxon>
        <taxon>Carnobacteriaceae</taxon>
        <taxon>Carnobacterium</taxon>
    </lineage>
</organism>
<dbReference type="EMBL" id="JQBS01000035">
    <property type="protein sequence ID" value="KRN54831.1"/>
    <property type="molecule type" value="Genomic_DNA"/>
</dbReference>
<dbReference type="AlphaFoldDB" id="A0A0R2HPR3"/>
<accession>A0A0R2HPR3</accession>
<dbReference type="PATRIC" id="fig|1449336.4.peg.2459"/>
<gene>
    <name evidence="1" type="ORF">IV74_GL002421</name>
</gene>
<reference evidence="1 2" key="1">
    <citation type="journal article" date="2015" name="Genome Announc.">
        <title>Expanding the biotechnology potential of lactobacilli through comparative genomics of 213 strains and associated genera.</title>
        <authorList>
            <person name="Sun Z."/>
            <person name="Harris H.M."/>
            <person name="McCann A."/>
            <person name="Guo C."/>
            <person name="Argimon S."/>
            <person name="Zhang W."/>
            <person name="Yang X."/>
            <person name="Jeffery I.B."/>
            <person name="Cooney J.C."/>
            <person name="Kagawa T.F."/>
            <person name="Liu W."/>
            <person name="Song Y."/>
            <person name="Salvetti E."/>
            <person name="Wrobel A."/>
            <person name="Rasinkangas P."/>
            <person name="Parkhill J."/>
            <person name="Rea M.C."/>
            <person name="O'Sullivan O."/>
            <person name="Ritari J."/>
            <person name="Douillard F.P."/>
            <person name="Paul Ross R."/>
            <person name="Yang R."/>
            <person name="Briner A.E."/>
            <person name="Felis G.E."/>
            <person name="de Vos W.M."/>
            <person name="Barrangou R."/>
            <person name="Klaenhammer T.R."/>
            <person name="Caufield P.W."/>
            <person name="Cui Y."/>
            <person name="Zhang H."/>
            <person name="O'Toole P.W."/>
        </authorList>
    </citation>
    <scope>NUCLEOTIDE SEQUENCE [LARGE SCALE GENOMIC DNA]</scope>
    <source>
        <strain evidence="1 2">DSM 20623</strain>
    </source>
</reference>
<keyword evidence="2" id="KW-1185">Reference proteome</keyword>
<comment type="caution">
    <text evidence="1">The sequence shown here is derived from an EMBL/GenBank/DDBJ whole genome shotgun (WGS) entry which is preliminary data.</text>
</comment>
<name>A0A0R2HPR3_CARDV</name>
<protein>
    <recommendedName>
        <fullName evidence="3">Lipoprotein</fullName>
    </recommendedName>
</protein>
<dbReference type="RefSeq" id="WP_034568681.1">
    <property type="nucleotide sequence ID" value="NZ_JQBS01000035.1"/>
</dbReference>
<proteinExistence type="predicted"/>
<dbReference type="GeneID" id="89589407"/>
<evidence type="ECO:0000313" key="1">
    <source>
        <dbReference type="EMBL" id="KRN54831.1"/>
    </source>
</evidence>
<sequence>MRNKLVGVGVCCILFLGGCYLSKNYSYEEITKGGKIDVEKAEASGYVSLEEKEKLGYYTIESSANKKVQKKALEQKNELFDHLKPQIEASLGGREVEMLGVNSPFPYEAVNVSFRSKEEPIVADSVTIGLSDNGYFEKGAIKSDAPSGFMEKTVEGLYVMAYRKEIQEMKEYIKKEYPQYEAYPVNMRNSAHQINEYINISISYKIGDVDNNDLSRAEQKEIFELYKKNKNRTDEEWKTIFESKNHLDYLIYLDIVIKNGTTLPTELMVYELLDDMKSNLLFEKGISYGVMLNSNFQDTNNNRSLSFVNKAYV</sequence>
<evidence type="ECO:0008006" key="3">
    <source>
        <dbReference type="Google" id="ProtNLM"/>
    </source>
</evidence>
<evidence type="ECO:0000313" key="2">
    <source>
        <dbReference type="Proteomes" id="UP000051658"/>
    </source>
</evidence>
<dbReference type="PROSITE" id="PS51257">
    <property type="entry name" value="PROKAR_LIPOPROTEIN"/>
    <property type="match status" value="1"/>
</dbReference>